<protein>
    <submittedName>
        <fullName evidence="2">ImmA/IrrE family metallo-endopeptidase</fullName>
    </submittedName>
</protein>
<sequence>MFIHYKKTHLEEYVEQLYIDHHIMSPKDITIDCIAARLRIRLKFSPIESRSHRLKSGTFCMILDSRKNETDQRKDFLHELGHLLRHEGNQIAMLQSFVQYQEEDSEQFALYALMPFFMIERLELSPDRKQAVQQLATMFAVGTELASKRYGQILRREFEGTTLAETSAAYQPGKEVKSCVSDEVQIMAYYDPSGTYDGPSQLIVILDEWTLINCREIELPIGERLPEIDPEEMFGAECTPVHSSDVICFDGVVTLQVYELLYRYGLTKQTFVIHMRDVEMLMARDQSMIRKLSW</sequence>
<organism evidence="3 4">
    <name type="scientific">Paenibacillus sophorae</name>
    <dbReference type="NCBI Taxonomy" id="1333845"/>
    <lineage>
        <taxon>Bacteria</taxon>
        <taxon>Bacillati</taxon>
        <taxon>Bacillota</taxon>
        <taxon>Bacilli</taxon>
        <taxon>Bacillales</taxon>
        <taxon>Paenibacillaceae</taxon>
        <taxon>Paenibacillus</taxon>
    </lineage>
</organism>
<dbReference type="Gene3D" id="1.10.10.2910">
    <property type="match status" value="1"/>
</dbReference>
<feature type="domain" description="IrrE N-terminal-like" evidence="1">
    <location>
        <begin position="41"/>
        <end position="149"/>
    </location>
</feature>
<keyword evidence="5" id="KW-1185">Reference proteome</keyword>
<name>A0A1H8VU66_9BACL</name>
<dbReference type="Proteomes" id="UP000683429">
    <property type="component" value="Chromosome"/>
</dbReference>
<gene>
    <name evidence="2" type="ORF">KP014_00010</name>
    <name evidence="3" type="ORF">SAMN04487895_12761</name>
</gene>
<dbReference type="RefSeq" id="WP_051500605.1">
    <property type="nucleotide sequence ID" value="NZ_CP076607.1"/>
</dbReference>
<evidence type="ECO:0000259" key="1">
    <source>
        <dbReference type="Pfam" id="PF06114"/>
    </source>
</evidence>
<reference evidence="3 4" key="1">
    <citation type="submission" date="2016-10" db="EMBL/GenBank/DDBJ databases">
        <authorList>
            <person name="de Groot N.N."/>
        </authorList>
    </citation>
    <scope>NUCLEOTIDE SEQUENCE [LARGE SCALE GENOMIC DNA]</scope>
    <source>
        <strain evidence="3 4">CGMCC 1.10238</strain>
    </source>
</reference>
<dbReference type="Proteomes" id="UP000198809">
    <property type="component" value="Unassembled WGS sequence"/>
</dbReference>
<dbReference type="InterPro" id="IPR010359">
    <property type="entry name" value="IrrE_HExxH"/>
</dbReference>
<dbReference type="OrthoDB" id="2417909at2"/>
<proteinExistence type="predicted"/>
<reference evidence="2 5" key="2">
    <citation type="submission" date="2021-06" db="EMBL/GenBank/DDBJ databases">
        <title>Whole genome sequence of Paenibacillus sophorae DSM23020 for comparative genomics.</title>
        <authorList>
            <person name="Kim M.-J."/>
            <person name="Lee G."/>
            <person name="Shin J.-H."/>
        </authorList>
    </citation>
    <scope>NUCLEOTIDE SEQUENCE [LARGE SCALE GENOMIC DNA]</scope>
    <source>
        <strain evidence="2 5">DSM 23020</strain>
    </source>
</reference>
<evidence type="ECO:0000313" key="3">
    <source>
        <dbReference type="EMBL" id="SEP18864.1"/>
    </source>
</evidence>
<evidence type="ECO:0000313" key="2">
    <source>
        <dbReference type="EMBL" id="QWU15713.1"/>
    </source>
</evidence>
<accession>A0A1H8VU66</accession>
<dbReference type="Pfam" id="PF06114">
    <property type="entry name" value="Peptidase_M78"/>
    <property type="match status" value="1"/>
</dbReference>
<dbReference type="EMBL" id="CP076607">
    <property type="protein sequence ID" value="QWU15713.1"/>
    <property type="molecule type" value="Genomic_DNA"/>
</dbReference>
<dbReference type="STRING" id="1333845.SAMN04487895_12761"/>
<dbReference type="EMBL" id="FODH01000027">
    <property type="protein sequence ID" value="SEP18864.1"/>
    <property type="molecule type" value="Genomic_DNA"/>
</dbReference>
<evidence type="ECO:0000313" key="4">
    <source>
        <dbReference type="Proteomes" id="UP000198809"/>
    </source>
</evidence>
<evidence type="ECO:0000313" key="5">
    <source>
        <dbReference type="Proteomes" id="UP000683429"/>
    </source>
</evidence>
<dbReference type="AlphaFoldDB" id="A0A1H8VU66"/>